<keyword evidence="3 5" id="KW-0418">Kinase</keyword>
<dbReference type="InterPro" id="IPR002173">
    <property type="entry name" value="Carboh/pur_kinase_PfkB_CS"/>
</dbReference>
<evidence type="ECO:0000256" key="1">
    <source>
        <dbReference type="ARBA" id="ARBA00010688"/>
    </source>
</evidence>
<gene>
    <name evidence="5" type="ORF">ACFYXI_15685</name>
</gene>
<feature type="domain" description="Carbohydrate kinase PfkB" evidence="4">
    <location>
        <begin position="6"/>
        <end position="306"/>
    </location>
</feature>
<name>A0ABW6SPZ3_9ACTN</name>
<dbReference type="SUPFAM" id="SSF53613">
    <property type="entry name" value="Ribokinase-like"/>
    <property type="match status" value="1"/>
</dbReference>
<accession>A0ABW6SPZ3</accession>
<keyword evidence="6" id="KW-1185">Reference proteome</keyword>
<dbReference type="RefSeq" id="WP_387411837.1">
    <property type="nucleotide sequence ID" value="NZ_JBIASD010000009.1"/>
</dbReference>
<dbReference type="CDD" id="cd01166">
    <property type="entry name" value="KdgK"/>
    <property type="match status" value="1"/>
</dbReference>
<dbReference type="Proteomes" id="UP001602013">
    <property type="component" value="Unassembled WGS sequence"/>
</dbReference>
<keyword evidence="2" id="KW-0808">Transferase</keyword>
<dbReference type="PANTHER" id="PTHR43085">
    <property type="entry name" value="HEXOKINASE FAMILY MEMBER"/>
    <property type="match status" value="1"/>
</dbReference>
<evidence type="ECO:0000256" key="3">
    <source>
        <dbReference type="ARBA" id="ARBA00022777"/>
    </source>
</evidence>
<dbReference type="GO" id="GO:0016301">
    <property type="term" value="F:kinase activity"/>
    <property type="evidence" value="ECO:0007669"/>
    <property type="project" value="UniProtKB-KW"/>
</dbReference>
<dbReference type="PANTHER" id="PTHR43085:SF15">
    <property type="entry name" value="2-DEHYDRO-3-DEOXYGLUCONOKINASE"/>
    <property type="match status" value="1"/>
</dbReference>
<dbReference type="Gene3D" id="3.40.1190.20">
    <property type="match status" value="1"/>
</dbReference>
<dbReference type="EMBL" id="JBIASD010000009">
    <property type="protein sequence ID" value="MFF3667040.1"/>
    <property type="molecule type" value="Genomic_DNA"/>
</dbReference>
<comment type="similarity">
    <text evidence="1">Belongs to the carbohydrate kinase PfkB family.</text>
</comment>
<sequence length="317" mass="33959">MTAPIVVAVGECMLELVRRPDGLLQTGYAGDVFNTAVYLKRHAPQATVGFASAIGRDELSDGLAEAVRAEGIHTEHLWRHPDRTIGLYLVHTDDDGERSFTYYRDSSAARECFSAHYPAEVDEGIAAADLVYLSGITLSILRPEARSRLLAALRRTRANGGRIAFDSNYRPRGWACRDDARTAVAEVLPLVTIALPSMDDEIQLWGDHSVEECGRRYLDAGADEVIVKQGASEVTICKPGGKRGELHALATRRVERVVDTTGAGDSFNGAYLAARLAGASASDAVAAGSACAATVIGHRGAIVPMESSSRSPNARPR</sequence>
<reference evidence="5 6" key="1">
    <citation type="submission" date="2024-10" db="EMBL/GenBank/DDBJ databases">
        <title>The Natural Products Discovery Center: Release of the First 8490 Sequenced Strains for Exploring Actinobacteria Biosynthetic Diversity.</title>
        <authorList>
            <person name="Kalkreuter E."/>
            <person name="Kautsar S.A."/>
            <person name="Yang D."/>
            <person name="Bader C.D."/>
            <person name="Teijaro C.N."/>
            <person name="Fluegel L."/>
            <person name="Davis C.M."/>
            <person name="Simpson J.R."/>
            <person name="Lauterbach L."/>
            <person name="Steele A.D."/>
            <person name="Gui C."/>
            <person name="Meng S."/>
            <person name="Li G."/>
            <person name="Viehrig K."/>
            <person name="Ye F."/>
            <person name="Su P."/>
            <person name="Kiefer A.F."/>
            <person name="Nichols A."/>
            <person name="Cepeda A.J."/>
            <person name="Yan W."/>
            <person name="Fan B."/>
            <person name="Jiang Y."/>
            <person name="Adhikari A."/>
            <person name="Zheng C.-J."/>
            <person name="Schuster L."/>
            <person name="Cowan T.M."/>
            <person name="Smanski M.J."/>
            <person name="Chevrette M.G."/>
            <person name="De Carvalho L.P.S."/>
            <person name="Shen B."/>
        </authorList>
    </citation>
    <scope>NUCLEOTIDE SEQUENCE [LARGE SCALE GENOMIC DNA]</scope>
    <source>
        <strain evidence="5 6">NPDC002173</strain>
    </source>
</reference>
<evidence type="ECO:0000313" key="5">
    <source>
        <dbReference type="EMBL" id="MFF3667040.1"/>
    </source>
</evidence>
<evidence type="ECO:0000256" key="2">
    <source>
        <dbReference type="ARBA" id="ARBA00022679"/>
    </source>
</evidence>
<comment type="caution">
    <text evidence="5">The sequence shown here is derived from an EMBL/GenBank/DDBJ whole genome shotgun (WGS) entry which is preliminary data.</text>
</comment>
<dbReference type="InterPro" id="IPR029056">
    <property type="entry name" value="Ribokinase-like"/>
</dbReference>
<dbReference type="InterPro" id="IPR011611">
    <property type="entry name" value="PfkB_dom"/>
</dbReference>
<dbReference type="PROSITE" id="PS00584">
    <property type="entry name" value="PFKB_KINASES_2"/>
    <property type="match status" value="1"/>
</dbReference>
<dbReference type="Pfam" id="PF00294">
    <property type="entry name" value="PfkB"/>
    <property type="match status" value="1"/>
</dbReference>
<proteinExistence type="inferred from homology"/>
<evidence type="ECO:0000259" key="4">
    <source>
        <dbReference type="Pfam" id="PF00294"/>
    </source>
</evidence>
<dbReference type="InterPro" id="IPR050306">
    <property type="entry name" value="PfkB_Carbo_kinase"/>
</dbReference>
<protein>
    <submittedName>
        <fullName evidence="5">Sugar kinase</fullName>
    </submittedName>
</protein>
<organism evidence="5 6">
    <name type="scientific">Microtetraspora malaysiensis</name>
    <dbReference type="NCBI Taxonomy" id="161358"/>
    <lineage>
        <taxon>Bacteria</taxon>
        <taxon>Bacillati</taxon>
        <taxon>Actinomycetota</taxon>
        <taxon>Actinomycetes</taxon>
        <taxon>Streptosporangiales</taxon>
        <taxon>Streptosporangiaceae</taxon>
        <taxon>Microtetraspora</taxon>
    </lineage>
</organism>
<evidence type="ECO:0000313" key="6">
    <source>
        <dbReference type="Proteomes" id="UP001602013"/>
    </source>
</evidence>